<gene>
    <name evidence="2" type="primary">LOC110980774</name>
</gene>
<dbReference type="GeneID" id="110980774"/>
<evidence type="ECO:0000313" key="2">
    <source>
        <dbReference type="RefSeq" id="XP_022093425.1"/>
    </source>
</evidence>
<sequence length="89" mass="10138">MDSDKVMVLDAGRLIEFDEPYILLQKEGSAFTRMVKETDARLSCLHAFKISLTRLWFSVKMNVVSRGEVPGVSGVCLEIIVVRRSFWSQ</sequence>
<dbReference type="Proteomes" id="UP000694845">
    <property type="component" value="Unplaced"/>
</dbReference>
<proteinExistence type="predicted"/>
<dbReference type="RefSeq" id="XP_022093425.1">
    <property type="nucleotide sequence ID" value="XM_022237733.1"/>
</dbReference>
<keyword evidence="1" id="KW-1185">Reference proteome</keyword>
<evidence type="ECO:0000313" key="1">
    <source>
        <dbReference type="Proteomes" id="UP000694845"/>
    </source>
</evidence>
<protein>
    <submittedName>
        <fullName evidence="2">Probable multidrug resistance-associated protein lethal(2)03659</fullName>
    </submittedName>
</protein>
<dbReference type="KEGG" id="aplc:110980774"/>
<organism evidence="1 2">
    <name type="scientific">Acanthaster planci</name>
    <name type="common">Crown-of-thorns starfish</name>
    <dbReference type="NCBI Taxonomy" id="133434"/>
    <lineage>
        <taxon>Eukaryota</taxon>
        <taxon>Metazoa</taxon>
        <taxon>Echinodermata</taxon>
        <taxon>Eleutherozoa</taxon>
        <taxon>Asterozoa</taxon>
        <taxon>Asteroidea</taxon>
        <taxon>Valvatacea</taxon>
        <taxon>Valvatida</taxon>
        <taxon>Acanthasteridae</taxon>
        <taxon>Acanthaster</taxon>
    </lineage>
</organism>
<accession>A0A8B7YLV0</accession>
<reference evidence="2" key="1">
    <citation type="submission" date="2025-08" db="UniProtKB">
        <authorList>
            <consortium name="RefSeq"/>
        </authorList>
    </citation>
    <scope>IDENTIFICATION</scope>
</reference>
<name>A0A8B7YLV0_ACAPL</name>
<dbReference type="AlphaFoldDB" id="A0A8B7YLV0"/>
<dbReference type="OrthoDB" id="6500128at2759"/>